<gene>
    <name evidence="1" type="ORF">PG2T_15160</name>
</gene>
<proteinExistence type="predicted"/>
<name>A0A1B1YX77_9GAMM</name>
<evidence type="ECO:0000313" key="1">
    <source>
        <dbReference type="EMBL" id="ANX05390.1"/>
    </source>
</evidence>
<sequence>MTQRNNDSILRRPQVEAMTGLSCSSIYAAMAEGSFPRPVRLGVRAVGWVESEITAWIESRITASRKAA</sequence>
<evidence type="ECO:0000313" key="2">
    <source>
        <dbReference type="Proteomes" id="UP000092952"/>
    </source>
</evidence>
<protein>
    <recommendedName>
        <fullName evidence="3">AlpA family transcriptional regulator</fullName>
    </recommendedName>
</protein>
<organism evidence="1 2">
    <name type="scientific">Immundisolibacter cernigliae</name>
    <dbReference type="NCBI Taxonomy" id="1810504"/>
    <lineage>
        <taxon>Bacteria</taxon>
        <taxon>Pseudomonadati</taxon>
        <taxon>Pseudomonadota</taxon>
        <taxon>Gammaproteobacteria</taxon>
        <taxon>Immundisolibacterales</taxon>
        <taxon>Immundisolibacteraceae</taxon>
        <taxon>Immundisolibacter</taxon>
    </lineage>
</organism>
<dbReference type="OrthoDB" id="8455288at2"/>
<dbReference type="InterPro" id="IPR010260">
    <property type="entry name" value="AlpA"/>
</dbReference>
<evidence type="ECO:0008006" key="3">
    <source>
        <dbReference type="Google" id="ProtNLM"/>
    </source>
</evidence>
<reference evidence="2" key="1">
    <citation type="submission" date="2016-03" db="EMBL/GenBank/DDBJ databases">
        <title>Complete genome sequence of Solimmundus cernigliae, representing a novel lineage of polycyclic aromatic hydrocarbon degraders within the Gammaproteobacteria.</title>
        <authorList>
            <person name="Singleton D.R."/>
            <person name="Dickey A.N."/>
            <person name="Scholl E.H."/>
            <person name="Wright F.A."/>
            <person name="Aitken M.D."/>
        </authorList>
    </citation>
    <scope>NUCLEOTIDE SEQUENCE [LARGE SCALE GENOMIC DNA]</scope>
    <source>
        <strain evidence="2">TR3.2</strain>
    </source>
</reference>
<dbReference type="STRING" id="1810504.PG2T_15160"/>
<keyword evidence="2" id="KW-1185">Reference proteome</keyword>
<dbReference type="FunCoup" id="A0A1B1YX77">
    <property type="interactions" value="33"/>
</dbReference>
<dbReference type="AlphaFoldDB" id="A0A1B1YX77"/>
<dbReference type="Proteomes" id="UP000092952">
    <property type="component" value="Chromosome"/>
</dbReference>
<dbReference type="InterPro" id="IPR052931">
    <property type="entry name" value="Prophage_regulatory_activator"/>
</dbReference>
<dbReference type="RefSeq" id="WP_068807391.1">
    <property type="nucleotide sequence ID" value="NZ_CP014671.1"/>
</dbReference>
<dbReference type="EMBL" id="CP014671">
    <property type="protein sequence ID" value="ANX05390.1"/>
    <property type="molecule type" value="Genomic_DNA"/>
</dbReference>
<dbReference type="Pfam" id="PF05930">
    <property type="entry name" value="Phage_AlpA"/>
    <property type="match status" value="1"/>
</dbReference>
<dbReference type="Gene3D" id="1.10.238.160">
    <property type="match status" value="1"/>
</dbReference>
<dbReference type="KEGG" id="gbi:PG2T_15160"/>
<dbReference type="PANTHER" id="PTHR36154:SF1">
    <property type="entry name" value="DNA-BINDING TRANSCRIPTIONAL ACTIVATOR ALPA"/>
    <property type="match status" value="1"/>
</dbReference>
<dbReference type="InParanoid" id="A0A1B1YX77"/>
<accession>A0A1B1YX77</accession>
<dbReference type="PANTHER" id="PTHR36154">
    <property type="entry name" value="DNA-BINDING TRANSCRIPTIONAL ACTIVATOR ALPA"/>
    <property type="match status" value="1"/>
</dbReference>